<dbReference type="NCBIfam" id="NF005932">
    <property type="entry name" value="PRK07956.1"/>
    <property type="match status" value="1"/>
</dbReference>
<sequence length="687" mass="72926">MLSLAAVNSPEDLTKWHDRLLQRLKSPDVALRATLPLAHIRMPWDPQGEPASASKASTSKGKQRQPQKAKKKLDTAPTSQSWTVEPKIDGLAVRLTYRGGQLIEAATRGDGKEGEDVTANAAMVANIPQLVCPPTSTTTTASKTGSNGSNLPAEFEVRGEVFISHADLAKLNEEQAVAGLPAYSNARNLAAGSLRLLDPAVTAKRRLSCIAYQLVLPPNCSAPLASQWEALQWLQDHGFSTNADNHRCANFEGAKLVAGRWMFGRDKLGYDADGVVLKLDDLGLQRALGDIGGDPRWAIAWKFPANEAITRLLGITLTLGRMGQVTPVAILEPVVISNIRIMRATLHSIGDVLAKGFCVGDQVVIRRSNDVIPQVMRPILELRDGSQTAWEAPTHCPACKGTLTWRQDNKRVLMCGNAACSALAGKQVEHWAACCVPGLGKATVQQLVEDGLVKTVPDLYKLTEGQLMTLQGFAAKKAANLLAAIEASKSQPLPKLIHGLGIPSIGMTLAERIVQIITTLPELTTGRLMEDPSWAAVPAGARATLDSWSGEPTNAELVQALYDLGVGPRTASTSGGAPQGNNAAIMGSKSSSSSAGLPDVKGTPLLGKSVVITGSFQYVDRDLARTTVQEIARKAGASVANGVSGRTDLLLTGNRPAEAKVAKAQKLGIEVVDKAAFWQIITGETPA</sequence>
<feature type="region of interest" description="Disordered" evidence="11">
    <location>
        <begin position="42"/>
        <end position="81"/>
    </location>
</feature>
<evidence type="ECO:0000256" key="5">
    <source>
        <dbReference type="ARBA" id="ARBA00022763"/>
    </source>
</evidence>
<evidence type="ECO:0000256" key="2">
    <source>
        <dbReference type="ARBA" id="ARBA00022598"/>
    </source>
</evidence>
<dbReference type="AlphaFoldDB" id="A0AAW1Q9M7"/>
<dbReference type="NCBIfam" id="TIGR00575">
    <property type="entry name" value="dnlj"/>
    <property type="match status" value="1"/>
</dbReference>
<dbReference type="PROSITE" id="PS01055">
    <property type="entry name" value="DNA_LIGASE_N1"/>
    <property type="match status" value="1"/>
</dbReference>
<dbReference type="SUPFAM" id="SSF47781">
    <property type="entry name" value="RuvA domain 2-like"/>
    <property type="match status" value="1"/>
</dbReference>
<comment type="catalytic activity">
    <reaction evidence="10">
        <text>NAD(+) + (deoxyribonucleotide)n-3'-hydroxyl + 5'-phospho-(deoxyribonucleotide)m = (deoxyribonucleotide)n+m + AMP + beta-nicotinamide D-nucleotide.</text>
        <dbReference type="EC" id="6.5.1.2"/>
    </reaction>
</comment>
<dbReference type="PIRSF" id="PIRSF001604">
    <property type="entry name" value="LigA"/>
    <property type="match status" value="1"/>
</dbReference>
<dbReference type="InterPro" id="IPR013839">
    <property type="entry name" value="DNAligase_adenylation"/>
</dbReference>
<dbReference type="Gene3D" id="1.10.150.20">
    <property type="entry name" value="5' to 3' exonuclease, C-terminal subdomain"/>
    <property type="match status" value="1"/>
</dbReference>
<dbReference type="Gene3D" id="3.40.50.10190">
    <property type="entry name" value="BRCT domain"/>
    <property type="match status" value="1"/>
</dbReference>
<keyword evidence="8" id="KW-0520">NAD</keyword>
<dbReference type="InterPro" id="IPR010994">
    <property type="entry name" value="RuvA_2-like"/>
</dbReference>
<evidence type="ECO:0000256" key="11">
    <source>
        <dbReference type="SAM" id="MobiDB-lite"/>
    </source>
</evidence>
<dbReference type="GO" id="GO:0006281">
    <property type="term" value="P:DNA repair"/>
    <property type="evidence" value="ECO:0007669"/>
    <property type="project" value="UniProtKB-KW"/>
</dbReference>
<gene>
    <name evidence="13" type="ORF">WJX72_000015</name>
</gene>
<feature type="compositionally biased region" description="Basic residues" evidence="11">
    <location>
        <begin position="61"/>
        <end position="71"/>
    </location>
</feature>
<keyword evidence="2" id="KW-0436">Ligase</keyword>
<dbReference type="Pfam" id="PF03120">
    <property type="entry name" value="OB_DNA_ligase"/>
    <property type="match status" value="1"/>
</dbReference>
<keyword evidence="4" id="KW-0479">Metal-binding</keyword>
<dbReference type="SMART" id="SM00532">
    <property type="entry name" value="LIGANc"/>
    <property type="match status" value="1"/>
</dbReference>
<evidence type="ECO:0000256" key="10">
    <source>
        <dbReference type="ARBA" id="ARBA00034005"/>
    </source>
</evidence>
<keyword evidence="6" id="KW-0862">Zinc</keyword>
<dbReference type="SUPFAM" id="SSF56091">
    <property type="entry name" value="DNA ligase/mRNA capping enzyme, catalytic domain"/>
    <property type="match status" value="1"/>
</dbReference>
<evidence type="ECO:0000259" key="12">
    <source>
        <dbReference type="PROSITE" id="PS50172"/>
    </source>
</evidence>
<dbReference type="InterPro" id="IPR013840">
    <property type="entry name" value="DNAligase_N"/>
</dbReference>
<evidence type="ECO:0000256" key="8">
    <source>
        <dbReference type="ARBA" id="ARBA00023027"/>
    </source>
</evidence>
<dbReference type="GO" id="GO:0003911">
    <property type="term" value="F:DNA ligase (NAD+) activity"/>
    <property type="evidence" value="ECO:0007669"/>
    <property type="project" value="UniProtKB-EC"/>
</dbReference>
<name>A0AAW1Q9M7_9CHLO</name>
<protein>
    <recommendedName>
        <fullName evidence="1">DNA ligase (NAD(+))</fullName>
        <ecNumber evidence="1">6.5.1.2</ecNumber>
    </recommendedName>
</protein>
<dbReference type="HAMAP" id="MF_01588">
    <property type="entry name" value="DNA_ligase_A"/>
    <property type="match status" value="1"/>
</dbReference>
<dbReference type="InterPro" id="IPR012340">
    <property type="entry name" value="NA-bd_OB-fold"/>
</dbReference>
<dbReference type="Pfam" id="PF00533">
    <property type="entry name" value="BRCT"/>
    <property type="match status" value="1"/>
</dbReference>
<evidence type="ECO:0000256" key="1">
    <source>
        <dbReference type="ARBA" id="ARBA00012722"/>
    </source>
</evidence>
<dbReference type="SUPFAM" id="SSF50249">
    <property type="entry name" value="Nucleic acid-binding proteins"/>
    <property type="match status" value="1"/>
</dbReference>
<dbReference type="InterPro" id="IPR001679">
    <property type="entry name" value="DNA_ligase"/>
</dbReference>
<feature type="domain" description="BRCT" evidence="12">
    <location>
        <begin position="600"/>
        <end position="687"/>
    </location>
</feature>
<comment type="caution">
    <text evidence="13">The sequence shown here is derived from an EMBL/GenBank/DDBJ whole genome shotgun (WGS) entry which is preliminary data.</text>
</comment>
<keyword evidence="7" id="KW-0460">Magnesium</keyword>
<dbReference type="CDD" id="cd17748">
    <property type="entry name" value="BRCT_DNA_ligase_like"/>
    <property type="match status" value="1"/>
</dbReference>
<evidence type="ECO:0000256" key="6">
    <source>
        <dbReference type="ARBA" id="ARBA00022833"/>
    </source>
</evidence>
<keyword evidence="14" id="KW-1185">Reference proteome</keyword>
<accession>A0AAW1Q9M7</accession>
<evidence type="ECO:0000256" key="7">
    <source>
        <dbReference type="ARBA" id="ARBA00022842"/>
    </source>
</evidence>
<dbReference type="GO" id="GO:0046872">
    <property type="term" value="F:metal ion binding"/>
    <property type="evidence" value="ECO:0007669"/>
    <property type="project" value="UniProtKB-KW"/>
</dbReference>
<keyword evidence="9" id="KW-0234">DNA repair</keyword>
<dbReference type="EMBL" id="JALJOR010000004">
    <property type="protein sequence ID" value="KAK9817640.1"/>
    <property type="molecule type" value="Genomic_DNA"/>
</dbReference>
<evidence type="ECO:0000256" key="3">
    <source>
        <dbReference type="ARBA" id="ARBA00022705"/>
    </source>
</evidence>
<proteinExistence type="inferred from homology"/>
<dbReference type="InterPro" id="IPR036420">
    <property type="entry name" value="BRCT_dom_sf"/>
</dbReference>
<dbReference type="Pfam" id="PF14520">
    <property type="entry name" value="HHH_5"/>
    <property type="match status" value="1"/>
</dbReference>
<keyword evidence="5" id="KW-0227">DNA damage</keyword>
<feature type="compositionally biased region" description="Low complexity" evidence="11">
    <location>
        <begin position="51"/>
        <end position="60"/>
    </location>
</feature>
<organism evidence="13 14">
    <name type="scientific">[Myrmecia] bisecta</name>
    <dbReference type="NCBI Taxonomy" id="41462"/>
    <lineage>
        <taxon>Eukaryota</taxon>
        <taxon>Viridiplantae</taxon>
        <taxon>Chlorophyta</taxon>
        <taxon>core chlorophytes</taxon>
        <taxon>Trebouxiophyceae</taxon>
        <taxon>Trebouxiales</taxon>
        <taxon>Trebouxiaceae</taxon>
        <taxon>Myrmecia</taxon>
    </lineage>
</organism>
<feature type="region of interest" description="Disordered" evidence="11">
    <location>
        <begin position="570"/>
        <end position="597"/>
    </location>
</feature>
<evidence type="ECO:0000313" key="14">
    <source>
        <dbReference type="Proteomes" id="UP001489004"/>
    </source>
</evidence>
<dbReference type="Gene3D" id="2.40.50.140">
    <property type="entry name" value="Nucleic acid-binding proteins"/>
    <property type="match status" value="1"/>
</dbReference>
<dbReference type="Proteomes" id="UP001489004">
    <property type="component" value="Unassembled WGS sequence"/>
</dbReference>
<evidence type="ECO:0000256" key="9">
    <source>
        <dbReference type="ARBA" id="ARBA00023204"/>
    </source>
</evidence>
<reference evidence="13 14" key="1">
    <citation type="journal article" date="2024" name="Nat. Commun.">
        <title>Phylogenomics reveals the evolutionary origins of lichenization in chlorophyte algae.</title>
        <authorList>
            <person name="Puginier C."/>
            <person name="Libourel C."/>
            <person name="Otte J."/>
            <person name="Skaloud P."/>
            <person name="Haon M."/>
            <person name="Grisel S."/>
            <person name="Petersen M."/>
            <person name="Berrin J.G."/>
            <person name="Delaux P.M."/>
            <person name="Dal Grande F."/>
            <person name="Keller J."/>
        </authorList>
    </citation>
    <scope>NUCLEOTIDE SEQUENCE [LARGE SCALE GENOMIC DNA]</scope>
    <source>
        <strain evidence="13 14">SAG 2043</strain>
    </source>
</reference>
<dbReference type="InterPro" id="IPR004150">
    <property type="entry name" value="NAD_DNA_ligase_OB"/>
</dbReference>
<dbReference type="EC" id="6.5.1.2" evidence="1"/>
<dbReference type="SUPFAM" id="SSF52113">
    <property type="entry name" value="BRCT domain"/>
    <property type="match status" value="1"/>
</dbReference>
<evidence type="ECO:0000256" key="4">
    <source>
        <dbReference type="ARBA" id="ARBA00022723"/>
    </source>
</evidence>
<dbReference type="PROSITE" id="PS50172">
    <property type="entry name" value="BRCT"/>
    <property type="match status" value="1"/>
</dbReference>
<dbReference type="Pfam" id="PF01653">
    <property type="entry name" value="DNA_ligase_aden"/>
    <property type="match status" value="1"/>
</dbReference>
<evidence type="ECO:0000313" key="13">
    <source>
        <dbReference type="EMBL" id="KAK9817640.1"/>
    </source>
</evidence>
<dbReference type="InterPro" id="IPR001357">
    <property type="entry name" value="BRCT_dom"/>
</dbReference>
<dbReference type="InterPro" id="IPR018239">
    <property type="entry name" value="DNA_ligase_AS"/>
</dbReference>
<feature type="compositionally biased region" description="Polar residues" evidence="11">
    <location>
        <begin position="570"/>
        <end position="582"/>
    </location>
</feature>
<dbReference type="Gene3D" id="3.30.470.30">
    <property type="entry name" value="DNA ligase/mRNA capping enzyme"/>
    <property type="match status" value="1"/>
</dbReference>
<keyword evidence="3" id="KW-0235">DNA replication</keyword>
<dbReference type="GO" id="GO:0006260">
    <property type="term" value="P:DNA replication"/>
    <property type="evidence" value="ECO:0007669"/>
    <property type="project" value="UniProtKB-KW"/>
</dbReference>